<proteinExistence type="predicted"/>
<dbReference type="AlphaFoldDB" id="A0A2H8TVR7"/>
<evidence type="ECO:0000256" key="5">
    <source>
        <dbReference type="SAM" id="Phobius"/>
    </source>
</evidence>
<dbReference type="EMBL" id="GFXV01006086">
    <property type="protein sequence ID" value="MBW17891.1"/>
    <property type="molecule type" value="Transcribed_RNA"/>
</dbReference>
<gene>
    <name evidence="6" type="primary">TMEM216</name>
</gene>
<feature type="transmembrane region" description="Helical" evidence="5">
    <location>
        <begin position="12"/>
        <end position="31"/>
    </location>
</feature>
<evidence type="ECO:0000256" key="3">
    <source>
        <dbReference type="ARBA" id="ARBA00022989"/>
    </source>
</evidence>
<evidence type="ECO:0000313" key="6">
    <source>
        <dbReference type="EMBL" id="MBW17891.1"/>
    </source>
</evidence>
<comment type="subcellular location">
    <subcellularLocation>
        <location evidence="1">Membrane</location>
        <topology evidence="1">Multi-pass membrane protein</topology>
    </subcellularLocation>
</comment>
<accession>A0A2H8TVR7</accession>
<dbReference type="Pfam" id="PF09799">
    <property type="entry name" value="Transmemb_17"/>
    <property type="match status" value="1"/>
</dbReference>
<feature type="transmembrane region" description="Helical" evidence="5">
    <location>
        <begin position="38"/>
        <end position="56"/>
    </location>
</feature>
<feature type="transmembrane region" description="Helical" evidence="5">
    <location>
        <begin position="106"/>
        <end position="127"/>
    </location>
</feature>
<name>A0A2H8TVR7_9HEMI</name>
<dbReference type="GO" id="GO:0016020">
    <property type="term" value="C:membrane"/>
    <property type="evidence" value="ECO:0007669"/>
    <property type="project" value="UniProtKB-SubCell"/>
</dbReference>
<keyword evidence="2 5" id="KW-0812">Transmembrane</keyword>
<dbReference type="GO" id="GO:1905515">
    <property type="term" value="P:non-motile cilium assembly"/>
    <property type="evidence" value="ECO:0007669"/>
    <property type="project" value="TreeGrafter"/>
</dbReference>
<evidence type="ECO:0000256" key="4">
    <source>
        <dbReference type="ARBA" id="ARBA00023136"/>
    </source>
</evidence>
<protein>
    <submittedName>
        <fullName evidence="6">Transmembrane protein 216</fullName>
    </submittedName>
</protein>
<sequence>MAPSLHYQVILYFNRYYFLLYYILEMIVCILKSYKLPYPTRIAVVEWFILALLYPVQRSRIALGSKGNLTDKAPPIVISSILNITTILGTLYLIRWQTYVIYLEIIIGYIELTFESICFVLGFIHLLTQKSNMY</sequence>
<reference evidence="6" key="1">
    <citation type="submission" date="2017-10" db="EMBL/GenBank/DDBJ databases">
        <title>Transcriptome Assembly of Sugarcane Aphid Adults.</title>
        <authorList>
            <person name="Scully E.D."/>
            <person name="Palmer N.A."/>
            <person name="Geib S.M."/>
            <person name="Sarath G."/>
            <person name="Sattler S.E."/>
        </authorList>
    </citation>
    <scope>NUCLEOTIDE SEQUENCE</scope>
    <source>
        <tissue evidence="6">Whole body</tissue>
    </source>
</reference>
<dbReference type="PANTHER" id="PTHR13531">
    <property type="entry name" value="GEO07735P1-RELATED-RELATED"/>
    <property type="match status" value="1"/>
</dbReference>
<evidence type="ECO:0000256" key="1">
    <source>
        <dbReference type="ARBA" id="ARBA00004141"/>
    </source>
</evidence>
<keyword evidence="3 5" id="KW-1133">Transmembrane helix</keyword>
<dbReference type="InterPro" id="IPR019184">
    <property type="entry name" value="Uncharacterised_TM-17"/>
</dbReference>
<keyword evidence="4 5" id="KW-0472">Membrane</keyword>
<feature type="transmembrane region" description="Helical" evidence="5">
    <location>
        <begin position="76"/>
        <end position="94"/>
    </location>
</feature>
<dbReference type="PANTHER" id="PTHR13531:SF0">
    <property type="entry name" value="GEO07735P1-RELATED"/>
    <property type="match status" value="1"/>
</dbReference>
<organism evidence="6">
    <name type="scientific">Melanaphis sacchari</name>
    <dbReference type="NCBI Taxonomy" id="742174"/>
    <lineage>
        <taxon>Eukaryota</taxon>
        <taxon>Metazoa</taxon>
        <taxon>Ecdysozoa</taxon>
        <taxon>Arthropoda</taxon>
        <taxon>Hexapoda</taxon>
        <taxon>Insecta</taxon>
        <taxon>Pterygota</taxon>
        <taxon>Neoptera</taxon>
        <taxon>Paraneoptera</taxon>
        <taxon>Hemiptera</taxon>
        <taxon>Sternorrhyncha</taxon>
        <taxon>Aphidomorpha</taxon>
        <taxon>Aphidoidea</taxon>
        <taxon>Aphididae</taxon>
        <taxon>Aphidini</taxon>
        <taxon>Melanaphis</taxon>
    </lineage>
</organism>
<dbReference type="GO" id="GO:0035869">
    <property type="term" value="C:ciliary transition zone"/>
    <property type="evidence" value="ECO:0007669"/>
    <property type="project" value="TreeGrafter"/>
</dbReference>
<evidence type="ECO:0000256" key="2">
    <source>
        <dbReference type="ARBA" id="ARBA00022692"/>
    </source>
</evidence>